<dbReference type="SMART" id="SM00283">
    <property type="entry name" value="MA"/>
    <property type="match status" value="1"/>
</dbReference>
<keyword evidence="1 3" id="KW-0807">Transducer</keyword>
<evidence type="ECO:0000256" key="4">
    <source>
        <dbReference type="SAM" id="Phobius"/>
    </source>
</evidence>
<evidence type="ECO:0000313" key="8">
    <source>
        <dbReference type="Proteomes" id="UP000503640"/>
    </source>
</evidence>
<dbReference type="CDD" id="cd06225">
    <property type="entry name" value="HAMP"/>
    <property type="match status" value="1"/>
</dbReference>
<dbReference type="Pfam" id="PF00015">
    <property type="entry name" value="MCPsignal"/>
    <property type="match status" value="1"/>
</dbReference>
<feature type="domain" description="HAMP" evidence="6">
    <location>
        <begin position="203"/>
        <end position="255"/>
    </location>
</feature>
<protein>
    <recommendedName>
        <fullName evidence="9">Methyl-accepting chemotaxis sensory transducer</fullName>
    </recommendedName>
</protein>
<name>A0A7I9VNX3_9BACT</name>
<dbReference type="InterPro" id="IPR004089">
    <property type="entry name" value="MCPsignal_dom"/>
</dbReference>
<dbReference type="PANTHER" id="PTHR32089:SF112">
    <property type="entry name" value="LYSOZYME-LIKE PROTEIN-RELATED"/>
    <property type="match status" value="1"/>
</dbReference>
<sequence>MLQLIDKLGLKRALNILFVAALVLMVAGTGFAVNQVVRRELEDGWRHRAEDDARRMATWVAAPLTAGSDDLVAAVVEGALHESGDAYLIVERADRSVAARVVKPAYADRIQAVLALQERHPETTSVSADGVYALFVPVRSEGKAGPRTAAAAGAAGPVVGYVVYGQDTGRLGDQLARVQLVILAVLLAGALLVYALLWWLTQRLVMRPLTAMSRVAGRVSECDLAARAEQLSDDELGRLAGSLNLIGENLTTTLSRVRGVSEGVGQVIERIARTGAQVAEGTGTVSARVAETGASMGEMISSLKGIADNVEVLAQSADESSSSILEMAATNNEVAENIQALAASVEETTAAIEQMTYSIKEVAKNVEDLSATAEETSSSMNEMDVSISQVESNANETAKLSEQAMKDAELGTESLGRTLAGIARIKESSKEAAVVIDSLGKKIGTIGNILNVIDEVAEQTNLLALNAAILAAQSGEHGKGFAVVADEIKDLAERTGASTKEISELIRSVQDESANAVSAMDRGVKNVEEGVRLGQEAESALKKIQASSVKSTQMVKAIARATIEQARGSKQVTMAINRIAETVQQIATATSEQARGSEQIMKSAEKMKVITKHVERSSQEQARGSKQITKAIESISEMVNHLNRAQKDQTKGSELVMGAVDQIKQVAEAQTYSVKDLEASIIDLARQADVLRGEVKRFKM</sequence>
<accession>A0A7I9VNX3</accession>
<dbReference type="GO" id="GO:0016020">
    <property type="term" value="C:membrane"/>
    <property type="evidence" value="ECO:0007669"/>
    <property type="project" value="InterPro"/>
</dbReference>
<keyword evidence="8" id="KW-1185">Reference proteome</keyword>
<keyword evidence="4" id="KW-0472">Membrane</keyword>
<proteinExistence type="inferred from homology"/>
<dbReference type="PANTHER" id="PTHR32089">
    <property type="entry name" value="METHYL-ACCEPTING CHEMOTAXIS PROTEIN MCPB"/>
    <property type="match status" value="1"/>
</dbReference>
<dbReference type="Proteomes" id="UP000503640">
    <property type="component" value="Unassembled WGS sequence"/>
</dbReference>
<reference evidence="8" key="1">
    <citation type="journal article" date="2020" name="Appl. Environ. Microbiol.">
        <title>Diazotrophic Anaeromyxobacter Isolates from Soils.</title>
        <authorList>
            <person name="Masuda Y."/>
            <person name="Yamanaka H."/>
            <person name="Xu Z.X."/>
            <person name="Shiratori Y."/>
            <person name="Aono T."/>
            <person name="Amachi S."/>
            <person name="Senoo K."/>
            <person name="Itoh H."/>
        </authorList>
    </citation>
    <scope>NUCLEOTIDE SEQUENCE [LARGE SCALE GENOMIC DNA]</scope>
    <source>
        <strain evidence="8">R267</strain>
    </source>
</reference>
<dbReference type="PROSITE" id="PS50885">
    <property type="entry name" value="HAMP"/>
    <property type="match status" value="1"/>
</dbReference>
<dbReference type="Pfam" id="PF00672">
    <property type="entry name" value="HAMP"/>
    <property type="match status" value="1"/>
</dbReference>
<dbReference type="Gene3D" id="6.10.340.10">
    <property type="match status" value="1"/>
</dbReference>
<keyword evidence="4" id="KW-1133">Transmembrane helix</keyword>
<feature type="transmembrane region" description="Helical" evidence="4">
    <location>
        <begin position="180"/>
        <end position="200"/>
    </location>
</feature>
<evidence type="ECO:0000313" key="7">
    <source>
        <dbReference type="EMBL" id="GEJ57819.1"/>
    </source>
</evidence>
<comment type="caution">
    <text evidence="7">The sequence shown here is derived from an EMBL/GenBank/DDBJ whole genome shotgun (WGS) entry which is preliminary data.</text>
</comment>
<keyword evidence="4" id="KW-0812">Transmembrane</keyword>
<dbReference type="AlphaFoldDB" id="A0A7I9VNX3"/>
<evidence type="ECO:0000259" key="5">
    <source>
        <dbReference type="PROSITE" id="PS50111"/>
    </source>
</evidence>
<dbReference type="SUPFAM" id="SSF58104">
    <property type="entry name" value="Methyl-accepting chemotaxis protein (MCP) signaling domain"/>
    <property type="match status" value="3"/>
</dbReference>
<dbReference type="PROSITE" id="PS50111">
    <property type="entry name" value="CHEMOTAXIS_TRANSDUC_2"/>
    <property type="match status" value="1"/>
</dbReference>
<evidence type="ECO:0000256" key="2">
    <source>
        <dbReference type="ARBA" id="ARBA00029447"/>
    </source>
</evidence>
<dbReference type="InterPro" id="IPR003660">
    <property type="entry name" value="HAMP_dom"/>
</dbReference>
<comment type="similarity">
    <text evidence="2">Belongs to the methyl-accepting chemotaxis (MCP) protein family.</text>
</comment>
<organism evidence="7 8">
    <name type="scientific">Anaeromyxobacter diazotrophicus</name>
    <dbReference type="NCBI Taxonomy" id="2590199"/>
    <lineage>
        <taxon>Bacteria</taxon>
        <taxon>Pseudomonadati</taxon>
        <taxon>Myxococcota</taxon>
        <taxon>Myxococcia</taxon>
        <taxon>Myxococcales</taxon>
        <taxon>Cystobacterineae</taxon>
        <taxon>Anaeromyxobacteraceae</taxon>
        <taxon>Anaeromyxobacter</taxon>
    </lineage>
</organism>
<dbReference type="SMART" id="SM00304">
    <property type="entry name" value="HAMP"/>
    <property type="match status" value="2"/>
</dbReference>
<dbReference type="EMBL" id="BJTG01000005">
    <property type="protein sequence ID" value="GEJ57819.1"/>
    <property type="molecule type" value="Genomic_DNA"/>
</dbReference>
<feature type="transmembrane region" description="Helical" evidence="4">
    <location>
        <begin position="12"/>
        <end position="33"/>
    </location>
</feature>
<dbReference type="Gene3D" id="1.10.287.950">
    <property type="entry name" value="Methyl-accepting chemotaxis protein"/>
    <property type="match status" value="1"/>
</dbReference>
<dbReference type="GO" id="GO:0007165">
    <property type="term" value="P:signal transduction"/>
    <property type="evidence" value="ECO:0007669"/>
    <property type="project" value="UniProtKB-KW"/>
</dbReference>
<evidence type="ECO:0000259" key="6">
    <source>
        <dbReference type="PROSITE" id="PS50885"/>
    </source>
</evidence>
<evidence type="ECO:0008006" key="9">
    <source>
        <dbReference type="Google" id="ProtNLM"/>
    </source>
</evidence>
<feature type="domain" description="Methyl-accepting transducer" evidence="5">
    <location>
        <begin position="344"/>
        <end position="580"/>
    </location>
</feature>
<gene>
    <name evidence="7" type="ORF">AMYX_25600</name>
</gene>
<evidence type="ECO:0000256" key="3">
    <source>
        <dbReference type="PROSITE-ProRule" id="PRU00284"/>
    </source>
</evidence>
<evidence type="ECO:0000256" key="1">
    <source>
        <dbReference type="ARBA" id="ARBA00023224"/>
    </source>
</evidence>